<dbReference type="Gene3D" id="3.10.290.30">
    <property type="entry name" value="MM3350-like"/>
    <property type="match status" value="1"/>
</dbReference>
<sequence>MKGQMELFSEEKDDRERIEPEAAEVSREFEWFCGFLLQEKIKLSKNTGYIGKKDCFALNGLLRAKENYEKPTRFQTFYPVIHFWHYVAMNFQILEIDEKGTGVQKGENWEVFHQASDVERFLLFALIFLESDDLSEDGYPFISEYGAFAEWFRTASPTPGKEYVLSLPARGYKETDRPAVLMIMEELGMLRVLPETDLDQRRGTASWRVEIRPLFGLGRDLHRSIREKGLFSEEEMADFCFGQFMEERLPVRKTDGDWKTGAIRKLFCEPEETDYSGQGIELEIRPRYHDSMRAVRMSLADTLGDLHAMIQKAFQFDDDHLYAFYVGHGSLRRTYMSGRAQDWDDGPSAEETRLGSLKLKKSQKFSYLFDFGDSWWFEIKVLKLLEERVEQPEIIRSEKAAPKQYPDWEE</sequence>
<reference evidence="2" key="1">
    <citation type="journal article" date="2021" name="PeerJ">
        <title>Extensive microbial diversity within the chicken gut microbiome revealed by metagenomics and culture.</title>
        <authorList>
            <person name="Gilroy R."/>
            <person name="Ravi A."/>
            <person name="Getino M."/>
            <person name="Pursley I."/>
            <person name="Horton D.L."/>
            <person name="Alikhan N.F."/>
            <person name="Baker D."/>
            <person name="Gharbi K."/>
            <person name="Hall N."/>
            <person name="Watson M."/>
            <person name="Adriaenssens E.M."/>
            <person name="Foster-Nyarko E."/>
            <person name="Jarju S."/>
            <person name="Secka A."/>
            <person name="Antonio M."/>
            <person name="Oren A."/>
            <person name="Chaudhuri R.R."/>
            <person name="La Ragione R."/>
            <person name="Hildebrand F."/>
            <person name="Pallen M.J."/>
        </authorList>
    </citation>
    <scope>NUCLEOTIDE SEQUENCE</scope>
    <source>
        <strain evidence="2">ChiSxjej3B15-24422</strain>
    </source>
</reference>
<dbReference type="EMBL" id="DXDD01000050">
    <property type="protein sequence ID" value="HIY59844.1"/>
    <property type="molecule type" value="Genomic_DNA"/>
</dbReference>
<dbReference type="Proteomes" id="UP000824007">
    <property type="component" value="Unassembled WGS sequence"/>
</dbReference>
<comment type="caution">
    <text evidence="2">The sequence shown here is derived from an EMBL/GenBank/DDBJ whole genome shotgun (WGS) entry which is preliminary data.</text>
</comment>
<evidence type="ECO:0000313" key="2">
    <source>
        <dbReference type="EMBL" id="HIY59844.1"/>
    </source>
</evidence>
<dbReference type="InterPro" id="IPR024047">
    <property type="entry name" value="MM3350-like_sf"/>
</dbReference>
<name>A0A9D2C6H3_9FIRM</name>
<proteinExistence type="predicted"/>
<feature type="domain" description="Plasmid pRiA4b Orf3-like" evidence="1">
    <location>
        <begin position="292"/>
        <end position="403"/>
    </location>
</feature>
<organism evidence="2 3">
    <name type="scientific">Candidatus Eisenbergiella pullistercoris</name>
    <dbReference type="NCBI Taxonomy" id="2838555"/>
    <lineage>
        <taxon>Bacteria</taxon>
        <taxon>Bacillati</taxon>
        <taxon>Bacillota</taxon>
        <taxon>Clostridia</taxon>
        <taxon>Lachnospirales</taxon>
        <taxon>Lachnospiraceae</taxon>
        <taxon>Eisenbergiella</taxon>
    </lineage>
</organism>
<dbReference type="AlphaFoldDB" id="A0A9D2C6H3"/>
<evidence type="ECO:0000313" key="3">
    <source>
        <dbReference type="Proteomes" id="UP000824007"/>
    </source>
</evidence>
<protein>
    <submittedName>
        <fullName evidence="2">Plasmid pRiA4b ORF-3 family protein</fullName>
    </submittedName>
</protein>
<accession>A0A9D2C6H3</accession>
<gene>
    <name evidence="2" type="ORF">H9831_04055</name>
</gene>
<evidence type="ECO:0000259" key="1">
    <source>
        <dbReference type="Pfam" id="PF07929"/>
    </source>
</evidence>
<dbReference type="Pfam" id="PF07929">
    <property type="entry name" value="PRiA4_ORF3"/>
    <property type="match status" value="1"/>
</dbReference>
<dbReference type="InterPro" id="IPR012912">
    <property type="entry name" value="Plasmid_pRiA4b_Orf3-like"/>
</dbReference>
<reference evidence="2" key="2">
    <citation type="submission" date="2021-04" db="EMBL/GenBank/DDBJ databases">
        <authorList>
            <person name="Gilroy R."/>
        </authorList>
    </citation>
    <scope>NUCLEOTIDE SEQUENCE</scope>
    <source>
        <strain evidence="2">ChiSxjej3B15-24422</strain>
    </source>
</reference>
<dbReference type="SUPFAM" id="SSF159941">
    <property type="entry name" value="MM3350-like"/>
    <property type="match status" value="1"/>
</dbReference>